<sequence length="284" mass="31052">MTDWFELDGVPFGAGAPWGVAEWDRGSRTLVTQDVVLQARDGRVFGRDREDGPEWTFMLRPSDVDGGELLAELARLRTAWEGPRGSLLDEAVLRYATGGRTRRVFGRPRRFAEASAPHEREAGLADVQATFQLSDPLHYDDEESSIDLGIVPASSALLRFPTAPPFRWTSEGGQTVRGAVVGGDAPTPVTIRFHGPVARPWVRIGGVVVQVFGDLAWDQQLVVDARRLLITRGDGAPWPGMLSPTTRMADLRLAPGTHGVTFGGTDLTGTSRVEVAWRDAWRSL</sequence>
<dbReference type="RefSeq" id="WP_154728018.1">
    <property type="nucleotide sequence ID" value="NZ_SZYE01000006.1"/>
</dbReference>
<gene>
    <name evidence="1" type="ORF">FA014_01875</name>
</gene>
<protein>
    <submittedName>
        <fullName evidence="1">Uncharacterized protein</fullName>
    </submittedName>
</protein>
<reference evidence="1 2" key="1">
    <citation type="submission" date="2019-05" db="EMBL/GenBank/DDBJ databases">
        <title>Genome sequence of Cellulomonas hominis strain CS1.</title>
        <authorList>
            <person name="Belmont J."/>
            <person name="Maclea K.S."/>
        </authorList>
    </citation>
    <scope>NUCLEOTIDE SEQUENCE [LARGE SCALE GENOMIC DNA]</scope>
    <source>
        <strain evidence="1 2">CS1</strain>
    </source>
</reference>
<organism evidence="1 2">
    <name type="scientific">Cellulomonas hominis</name>
    <dbReference type="NCBI Taxonomy" id="156981"/>
    <lineage>
        <taxon>Bacteria</taxon>
        <taxon>Bacillati</taxon>
        <taxon>Actinomycetota</taxon>
        <taxon>Actinomycetes</taxon>
        <taxon>Micrococcales</taxon>
        <taxon>Cellulomonadaceae</taxon>
        <taxon>Cellulomonas</taxon>
    </lineage>
</organism>
<dbReference type="Proteomes" id="UP000308121">
    <property type="component" value="Unassembled WGS sequence"/>
</dbReference>
<dbReference type="AlphaFoldDB" id="A0A7Z8K2S7"/>
<evidence type="ECO:0000313" key="2">
    <source>
        <dbReference type="Proteomes" id="UP000308121"/>
    </source>
</evidence>
<comment type="caution">
    <text evidence="1">The sequence shown here is derived from an EMBL/GenBank/DDBJ whole genome shotgun (WGS) entry which is preliminary data.</text>
</comment>
<proteinExistence type="predicted"/>
<evidence type="ECO:0000313" key="1">
    <source>
        <dbReference type="EMBL" id="TKR27130.1"/>
    </source>
</evidence>
<name>A0A7Z8K2S7_9CELL</name>
<dbReference type="OrthoDB" id="3546247at2"/>
<accession>A0A7Z8K2S7</accession>
<dbReference type="EMBL" id="SZYE01000006">
    <property type="protein sequence ID" value="TKR27130.1"/>
    <property type="molecule type" value="Genomic_DNA"/>
</dbReference>